<comment type="caution">
    <text evidence="2">The sequence shown here is derived from an EMBL/GenBank/DDBJ whole genome shotgun (WGS) entry which is preliminary data.</text>
</comment>
<evidence type="ECO:0000313" key="2">
    <source>
        <dbReference type="EMBL" id="MVX60700.1"/>
    </source>
</evidence>
<reference evidence="2 3" key="1">
    <citation type="submission" date="2019-12" db="EMBL/GenBank/DDBJ databases">
        <title>Microbes associate with the intestines of laboratory mice.</title>
        <authorList>
            <person name="Navarre W."/>
            <person name="Wong E."/>
        </authorList>
    </citation>
    <scope>NUCLEOTIDE SEQUENCE [LARGE SCALE GENOMIC DNA]</scope>
    <source>
        <strain evidence="2 3">NM66_B29</strain>
    </source>
</reference>
<evidence type="ECO:0008006" key="4">
    <source>
        <dbReference type="Google" id="ProtNLM"/>
    </source>
</evidence>
<feature type="chain" id="PRO_5039479888" description="Lipoprotein" evidence="1">
    <location>
        <begin position="25"/>
        <end position="169"/>
    </location>
</feature>
<dbReference type="Proteomes" id="UP000463388">
    <property type="component" value="Unassembled WGS sequence"/>
</dbReference>
<dbReference type="RefSeq" id="WP_028027536.1">
    <property type="nucleotide sequence ID" value="NZ_JANJZH010000050.1"/>
</dbReference>
<accession>A0A6N8JPI4</accession>
<evidence type="ECO:0000313" key="3">
    <source>
        <dbReference type="Proteomes" id="UP000463388"/>
    </source>
</evidence>
<sequence>MNRTMITRMFAAACGAVLMLSVLAGCMSPNTGATDQQQANRTYMTKVNLAMEDLNERLASFNDAVSRGDAVTMRTQADNAYKAIDELSAIDTPDAMADLQKNYVDGCNTLKDALNAYVDLYTEISAATDEHPFDYATYDDRIKAVQDTYNKGIDQLKAADEQALKLNED</sequence>
<evidence type="ECO:0000256" key="1">
    <source>
        <dbReference type="SAM" id="SignalP"/>
    </source>
</evidence>
<gene>
    <name evidence="2" type="ORF">GKZ27_04395</name>
</gene>
<dbReference type="OrthoDB" id="3176105at2"/>
<keyword evidence="1" id="KW-0732">Signal</keyword>
<proteinExistence type="predicted"/>
<organism evidence="2 3">
    <name type="scientific">Adlercreutzia mucosicola</name>
    <dbReference type="NCBI Taxonomy" id="580026"/>
    <lineage>
        <taxon>Bacteria</taxon>
        <taxon>Bacillati</taxon>
        <taxon>Actinomycetota</taxon>
        <taxon>Coriobacteriia</taxon>
        <taxon>Eggerthellales</taxon>
        <taxon>Eggerthellaceae</taxon>
        <taxon>Adlercreutzia</taxon>
    </lineage>
</organism>
<keyword evidence="3" id="KW-1185">Reference proteome</keyword>
<name>A0A6N8JPI4_9ACTN</name>
<dbReference type="PROSITE" id="PS51257">
    <property type="entry name" value="PROKAR_LIPOPROTEIN"/>
    <property type="match status" value="1"/>
</dbReference>
<protein>
    <recommendedName>
        <fullName evidence="4">Lipoprotein</fullName>
    </recommendedName>
</protein>
<feature type="signal peptide" evidence="1">
    <location>
        <begin position="1"/>
        <end position="24"/>
    </location>
</feature>
<dbReference type="EMBL" id="WSRR01000006">
    <property type="protein sequence ID" value="MVX60700.1"/>
    <property type="molecule type" value="Genomic_DNA"/>
</dbReference>
<dbReference type="AlphaFoldDB" id="A0A6N8JPI4"/>